<keyword evidence="1" id="KW-1133">Transmembrane helix</keyword>
<keyword evidence="1" id="KW-0472">Membrane</keyword>
<feature type="transmembrane region" description="Helical" evidence="1">
    <location>
        <begin position="6"/>
        <end position="34"/>
    </location>
</feature>
<name>A0A0K2V8T2_LEPSM</name>
<keyword evidence="1" id="KW-0812">Transmembrane</keyword>
<reference evidence="2" key="1">
    <citation type="submission" date="2014-05" db="EMBL/GenBank/DDBJ databases">
        <authorList>
            <person name="Chronopoulou M."/>
        </authorList>
    </citation>
    <scope>NUCLEOTIDE SEQUENCE</scope>
    <source>
        <tissue evidence="2">Whole organism</tissue>
    </source>
</reference>
<dbReference type="EMBL" id="HACA01029513">
    <property type="protein sequence ID" value="CDW46874.1"/>
    <property type="molecule type" value="Transcribed_RNA"/>
</dbReference>
<evidence type="ECO:0000256" key="1">
    <source>
        <dbReference type="SAM" id="Phobius"/>
    </source>
</evidence>
<proteinExistence type="predicted"/>
<protein>
    <submittedName>
        <fullName evidence="2">Uncharacterized protein</fullName>
    </submittedName>
</protein>
<evidence type="ECO:0000313" key="2">
    <source>
        <dbReference type="EMBL" id="CDW46874.1"/>
    </source>
</evidence>
<organism evidence="2">
    <name type="scientific">Lepeophtheirus salmonis</name>
    <name type="common">Salmon louse</name>
    <name type="synonym">Caligus salmonis</name>
    <dbReference type="NCBI Taxonomy" id="72036"/>
    <lineage>
        <taxon>Eukaryota</taxon>
        <taxon>Metazoa</taxon>
        <taxon>Ecdysozoa</taxon>
        <taxon>Arthropoda</taxon>
        <taxon>Crustacea</taxon>
        <taxon>Multicrustacea</taxon>
        <taxon>Hexanauplia</taxon>
        <taxon>Copepoda</taxon>
        <taxon>Siphonostomatoida</taxon>
        <taxon>Caligidae</taxon>
        <taxon>Lepeophtheirus</taxon>
    </lineage>
</organism>
<accession>A0A0K2V8T2</accession>
<feature type="non-terminal residue" evidence="2">
    <location>
        <position position="1"/>
    </location>
</feature>
<sequence>LSQFFFYYYNLLIVVSSISSPSYILIIPVSVLLLDFTPANPSKTVSISYFSSSPSVI</sequence>
<dbReference type="AlphaFoldDB" id="A0A0K2V8T2"/>